<reference evidence="1" key="1">
    <citation type="submission" date="2018-05" db="EMBL/GenBank/DDBJ databases">
        <authorList>
            <person name="Lanie J.A."/>
            <person name="Ng W.-L."/>
            <person name="Kazmierczak K.M."/>
            <person name="Andrzejewski T.M."/>
            <person name="Davidsen T.M."/>
            <person name="Wayne K.J."/>
            <person name="Tettelin H."/>
            <person name="Glass J.I."/>
            <person name="Rusch D."/>
            <person name="Podicherti R."/>
            <person name="Tsui H.-C.T."/>
            <person name="Winkler M.E."/>
        </authorList>
    </citation>
    <scope>NUCLEOTIDE SEQUENCE</scope>
</reference>
<sequence length="74" mass="8527">MTYNEYKIEVVEEGGCATLLLGQARFPVKKFETICNKRAADGWQVVFQVMESRRFLLFWSKEACVITFGRNNAS</sequence>
<gene>
    <name evidence="1" type="ORF">METZ01_LOCUS325840</name>
</gene>
<name>A0A382PIB4_9ZZZZ</name>
<dbReference type="Pfam" id="PF13783">
    <property type="entry name" value="DUF4177"/>
    <property type="match status" value="1"/>
</dbReference>
<proteinExistence type="predicted"/>
<organism evidence="1">
    <name type="scientific">marine metagenome</name>
    <dbReference type="NCBI Taxonomy" id="408172"/>
    <lineage>
        <taxon>unclassified sequences</taxon>
        <taxon>metagenomes</taxon>
        <taxon>ecological metagenomes</taxon>
    </lineage>
</organism>
<dbReference type="InterPro" id="IPR025234">
    <property type="entry name" value="YjzH-like"/>
</dbReference>
<evidence type="ECO:0000313" key="1">
    <source>
        <dbReference type="EMBL" id="SVC72986.1"/>
    </source>
</evidence>
<accession>A0A382PIB4</accession>
<dbReference type="AlphaFoldDB" id="A0A382PIB4"/>
<dbReference type="EMBL" id="UINC01107533">
    <property type="protein sequence ID" value="SVC72986.1"/>
    <property type="molecule type" value="Genomic_DNA"/>
</dbReference>
<evidence type="ECO:0008006" key="2">
    <source>
        <dbReference type="Google" id="ProtNLM"/>
    </source>
</evidence>
<protein>
    <recommendedName>
        <fullName evidence="2">DUF4177 domain-containing protein</fullName>
    </recommendedName>
</protein>